<dbReference type="InterPro" id="IPR003609">
    <property type="entry name" value="Pan_app"/>
</dbReference>
<feature type="domain" description="Apple" evidence="4">
    <location>
        <begin position="282"/>
        <end position="339"/>
    </location>
</feature>
<evidence type="ECO:0000259" key="4">
    <source>
        <dbReference type="Pfam" id="PF00024"/>
    </source>
</evidence>
<feature type="compositionally biased region" description="Low complexity" evidence="1">
    <location>
        <begin position="365"/>
        <end position="374"/>
    </location>
</feature>
<feature type="chain" id="PRO_5025509668" description="Apple domain-containing protein" evidence="3">
    <location>
        <begin position="21"/>
        <end position="475"/>
    </location>
</feature>
<organism evidence="6 7">
    <name type="scientific">Plenodomus tracheiphilus IPT5</name>
    <dbReference type="NCBI Taxonomy" id="1408161"/>
    <lineage>
        <taxon>Eukaryota</taxon>
        <taxon>Fungi</taxon>
        <taxon>Dikarya</taxon>
        <taxon>Ascomycota</taxon>
        <taxon>Pezizomycotina</taxon>
        <taxon>Dothideomycetes</taxon>
        <taxon>Pleosporomycetidae</taxon>
        <taxon>Pleosporales</taxon>
        <taxon>Pleosporineae</taxon>
        <taxon>Leptosphaeriaceae</taxon>
        <taxon>Plenodomus</taxon>
    </lineage>
</organism>
<feature type="domain" description="Apple" evidence="5">
    <location>
        <begin position="73"/>
        <end position="108"/>
    </location>
</feature>
<accession>A0A6A7B4Y8</accession>
<keyword evidence="2" id="KW-0472">Membrane</keyword>
<evidence type="ECO:0000256" key="1">
    <source>
        <dbReference type="SAM" id="MobiDB-lite"/>
    </source>
</evidence>
<dbReference type="Pfam" id="PF14295">
    <property type="entry name" value="PAN_4"/>
    <property type="match status" value="2"/>
</dbReference>
<dbReference type="Pfam" id="PF00024">
    <property type="entry name" value="PAN_1"/>
    <property type="match status" value="1"/>
</dbReference>
<keyword evidence="2" id="KW-0812">Transmembrane</keyword>
<keyword evidence="7" id="KW-1185">Reference proteome</keyword>
<feature type="signal peptide" evidence="3">
    <location>
        <begin position="1"/>
        <end position="20"/>
    </location>
</feature>
<keyword evidence="2" id="KW-1133">Transmembrane helix</keyword>
<feature type="region of interest" description="Disordered" evidence="1">
    <location>
        <begin position="451"/>
        <end position="475"/>
    </location>
</feature>
<dbReference type="Proteomes" id="UP000799423">
    <property type="component" value="Unassembled WGS sequence"/>
</dbReference>
<protein>
    <recommendedName>
        <fullName evidence="4 5">Apple domain-containing protein</fullName>
    </recommendedName>
</protein>
<dbReference type="AlphaFoldDB" id="A0A6A7B4Y8"/>
<feature type="domain" description="Apple" evidence="5">
    <location>
        <begin position="187"/>
        <end position="225"/>
    </location>
</feature>
<dbReference type="EMBL" id="MU006306">
    <property type="protein sequence ID" value="KAF2850490.1"/>
    <property type="molecule type" value="Genomic_DNA"/>
</dbReference>
<proteinExistence type="predicted"/>
<feature type="region of interest" description="Disordered" evidence="1">
    <location>
        <begin position="353"/>
        <end position="374"/>
    </location>
</feature>
<evidence type="ECO:0000256" key="3">
    <source>
        <dbReference type="SAM" id="SignalP"/>
    </source>
</evidence>
<gene>
    <name evidence="6" type="ORF">T440DRAFT_90020</name>
</gene>
<evidence type="ECO:0000313" key="6">
    <source>
        <dbReference type="EMBL" id="KAF2850490.1"/>
    </source>
</evidence>
<sequence length="475" mass="51199">MMLSWKTSVLALTWCSVVVATPLSEGTIFSRALDPRQNVTSKCPEKYTSKNGLNFTTFCGKNNPFNDALPSFPIPTMEECLERCSRYRGEGEGCFGVVWVEADNACWLRNSSTSTAGLSTEGTGKVHSAFIESNAMDPLPITCPNSDLSINKLPGVSGLEYTTHCNKVIGSEFNTCWSGYPKPCLNNPYEGFFHATSLEACLQFCVDQHPLCRGVSWNPDFTVGFANCFPKTGFKETLSAPAPDDKKLGTIHSATITQLDAVDRTCPGRGYTSTNNARFDIYCGQLNTGTNVTSVHVQNGTACMEACAQSEDKCTGVLFDPGMGGGFNNCYLQNSTGVVSDQAGATYAAMQERETYPASTGQDDSSSSSSSSSESKAWIAGPVVGGVVGFAIIGFAAFWWRRRKSNAAETDVVEKSADNHEGYNVAPAYSPGLQHEAQQAYYDVPVNEMEATRPTGELDGRPKYAQKGVVAQELP</sequence>
<name>A0A6A7B4Y8_9PLEO</name>
<evidence type="ECO:0000259" key="5">
    <source>
        <dbReference type="Pfam" id="PF14295"/>
    </source>
</evidence>
<evidence type="ECO:0000256" key="2">
    <source>
        <dbReference type="SAM" id="Phobius"/>
    </source>
</evidence>
<dbReference type="OrthoDB" id="3943216at2759"/>
<feature type="transmembrane region" description="Helical" evidence="2">
    <location>
        <begin position="377"/>
        <end position="400"/>
    </location>
</feature>
<keyword evidence="3" id="KW-0732">Signal</keyword>
<evidence type="ECO:0000313" key="7">
    <source>
        <dbReference type="Proteomes" id="UP000799423"/>
    </source>
</evidence>
<reference evidence="6" key="1">
    <citation type="submission" date="2020-01" db="EMBL/GenBank/DDBJ databases">
        <authorList>
            <consortium name="DOE Joint Genome Institute"/>
            <person name="Haridas S."/>
            <person name="Albert R."/>
            <person name="Binder M."/>
            <person name="Bloem J."/>
            <person name="Labutti K."/>
            <person name="Salamov A."/>
            <person name="Andreopoulos B."/>
            <person name="Baker S.E."/>
            <person name="Barry K."/>
            <person name="Bills G."/>
            <person name="Bluhm B.H."/>
            <person name="Cannon C."/>
            <person name="Castanera R."/>
            <person name="Culley D.E."/>
            <person name="Daum C."/>
            <person name="Ezra D."/>
            <person name="Gonzalez J.B."/>
            <person name="Henrissat B."/>
            <person name="Kuo A."/>
            <person name="Liang C."/>
            <person name="Lipzen A."/>
            <person name="Lutzoni F."/>
            <person name="Magnuson J."/>
            <person name="Mondo S."/>
            <person name="Nolan M."/>
            <person name="Ohm R."/>
            <person name="Pangilinan J."/>
            <person name="Park H.-J."/>
            <person name="Ramirez L."/>
            <person name="Alfaro M."/>
            <person name="Sun H."/>
            <person name="Tritt A."/>
            <person name="Yoshinaga Y."/>
            <person name="Zwiers L.-H."/>
            <person name="Turgeon B.G."/>
            <person name="Goodwin S.B."/>
            <person name="Spatafora J.W."/>
            <person name="Crous P.W."/>
            <person name="Grigoriev I.V."/>
        </authorList>
    </citation>
    <scope>NUCLEOTIDE SEQUENCE</scope>
    <source>
        <strain evidence="6">IPT5</strain>
    </source>
</reference>